<dbReference type="EMBL" id="RBWE01000001">
    <property type="protein sequence ID" value="RKO67657.1"/>
    <property type="molecule type" value="Genomic_DNA"/>
</dbReference>
<evidence type="ECO:0000256" key="8">
    <source>
        <dbReference type="PROSITE-ProRule" id="PRU00703"/>
    </source>
</evidence>
<evidence type="ECO:0000259" key="11">
    <source>
        <dbReference type="PROSITE" id="PS51371"/>
    </source>
</evidence>
<dbReference type="Gene3D" id="3.10.580.10">
    <property type="entry name" value="CBS-domain"/>
    <property type="match status" value="1"/>
</dbReference>
<gene>
    <name evidence="12" type="ORF">D7024_12300</name>
</gene>
<keyword evidence="4" id="KW-0805">Transcription regulation</keyword>
<feature type="domain" description="CBS" evidence="11">
    <location>
        <begin position="7"/>
        <end position="65"/>
    </location>
</feature>
<dbReference type="Gene3D" id="1.10.8.60">
    <property type="match status" value="1"/>
</dbReference>
<dbReference type="SMART" id="SM00382">
    <property type="entry name" value="AAA"/>
    <property type="match status" value="1"/>
</dbReference>
<keyword evidence="8" id="KW-0129">CBS domain</keyword>
<dbReference type="PROSITE" id="PS51371">
    <property type="entry name" value="CBS"/>
    <property type="match status" value="1"/>
</dbReference>
<dbReference type="InterPro" id="IPR025944">
    <property type="entry name" value="Sigma_54_int_dom_CS"/>
</dbReference>
<dbReference type="FunFam" id="3.40.50.300:FF:000006">
    <property type="entry name" value="DNA-binding transcriptional regulator NtrC"/>
    <property type="match status" value="1"/>
</dbReference>
<dbReference type="InterPro" id="IPR000644">
    <property type="entry name" value="CBS_dom"/>
</dbReference>
<evidence type="ECO:0000256" key="6">
    <source>
        <dbReference type="ARBA" id="ARBA00023163"/>
    </source>
</evidence>
<dbReference type="InterPro" id="IPR013767">
    <property type="entry name" value="PAS_fold"/>
</dbReference>
<reference evidence="12 13" key="1">
    <citation type="submission" date="2018-10" db="EMBL/GenBank/DDBJ databases">
        <authorList>
            <person name="Grouzdev D.S."/>
            <person name="Krutkina M.S."/>
            <person name="Tourova T.P."/>
            <person name="Nazina T.N."/>
        </authorList>
    </citation>
    <scope>NUCLEOTIDE SEQUENCE [LARGE SCALE GENOMIC DNA]</scope>
    <source>
        <strain evidence="12 13">435</strain>
    </source>
</reference>
<dbReference type="OrthoDB" id="1803236at2"/>
<protein>
    <recommendedName>
        <fullName evidence="7">HTH-type transcriptional regulatory protein TyrR</fullName>
    </recommendedName>
</protein>
<keyword evidence="2" id="KW-0058">Aromatic hydrocarbons catabolism</keyword>
<dbReference type="SUPFAM" id="SSF55785">
    <property type="entry name" value="PYP-like sensor domain (PAS domain)"/>
    <property type="match status" value="2"/>
</dbReference>
<dbReference type="Pfam" id="PF18024">
    <property type="entry name" value="HTH_50"/>
    <property type="match status" value="1"/>
</dbReference>
<dbReference type="RefSeq" id="WP_121452063.1">
    <property type="nucleotide sequence ID" value="NZ_RBWE01000001.1"/>
</dbReference>
<dbReference type="InterPro" id="IPR009057">
    <property type="entry name" value="Homeodomain-like_sf"/>
</dbReference>
<feature type="domain" description="PAS" evidence="10">
    <location>
        <begin position="124"/>
        <end position="169"/>
    </location>
</feature>
<evidence type="ECO:0000313" key="13">
    <source>
        <dbReference type="Proteomes" id="UP000271256"/>
    </source>
</evidence>
<dbReference type="InterPro" id="IPR002078">
    <property type="entry name" value="Sigma_54_int"/>
</dbReference>
<dbReference type="SMART" id="SM00116">
    <property type="entry name" value="CBS"/>
    <property type="match status" value="2"/>
</dbReference>
<dbReference type="Pfam" id="PF00158">
    <property type="entry name" value="Sigma54_activat"/>
    <property type="match status" value="1"/>
</dbReference>
<dbReference type="Proteomes" id="UP000271256">
    <property type="component" value="Unassembled WGS sequence"/>
</dbReference>
<comment type="caution">
    <text evidence="12">The sequence shown here is derived from an EMBL/GenBank/DDBJ whole genome shotgun (WGS) entry which is preliminary data.</text>
</comment>
<keyword evidence="6" id="KW-0804">Transcription</keyword>
<dbReference type="AlphaFoldDB" id="A0A494X369"/>
<dbReference type="PANTHER" id="PTHR32071:SF57">
    <property type="entry name" value="C4-DICARBOXYLATE TRANSPORT TRANSCRIPTIONAL REGULATORY PROTEIN DCTD"/>
    <property type="match status" value="1"/>
</dbReference>
<dbReference type="InterPro" id="IPR046342">
    <property type="entry name" value="CBS_dom_sf"/>
</dbReference>
<keyword evidence="13" id="KW-1185">Reference proteome</keyword>
<dbReference type="CDD" id="cd00130">
    <property type="entry name" value="PAS"/>
    <property type="match status" value="2"/>
</dbReference>
<dbReference type="InterPro" id="IPR025943">
    <property type="entry name" value="Sigma_54_int_dom_ATP-bd_2"/>
</dbReference>
<dbReference type="Gene3D" id="3.30.450.20">
    <property type="entry name" value="PAS domain"/>
    <property type="match status" value="2"/>
</dbReference>
<dbReference type="InterPro" id="IPR000014">
    <property type="entry name" value="PAS"/>
</dbReference>
<dbReference type="Gene3D" id="1.10.10.60">
    <property type="entry name" value="Homeodomain-like"/>
    <property type="match status" value="1"/>
</dbReference>
<keyword evidence="1" id="KW-0547">Nucleotide-binding</keyword>
<dbReference type="GO" id="GO:0005524">
    <property type="term" value="F:ATP binding"/>
    <property type="evidence" value="ECO:0007669"/>
    <property type="project" value="UniProtKB-KW"/>
</dbReference>
<evidence type="ECO:0000259" key="10">
    <source>
        <dbReference type="PROSITE" id="PS50112"/>
    </source>
</evidence>
<proteinExistence type="predicted"/>
<keyword evidence="5" id="KW-0238">DNA-binding</keyword>
<dbReference type="Pfam" id="PF00571">
    <property type="entry name" value="CBS"/>
    <property type="match status" value="2"/>
</dbReference>
<dbReference type="CDD" id="cd00009">
    <property type="entry name" value="AAA"/>
    <property type="match status" value="1"/>
</dbReference>
<dbReference type="PROSITE" id="PS50045">
    <property type="entry name" value="SIGMA54_INTERACT_4"/>
    <property type="match status" value="1"/>
</dbReference>
<evidence type="ECO:0000313" key="12">
    <source>
        <dbReference type="EMBL" id="RKO67657.1"/>
    </source>
</evidence>
<dbReference type="CDD" id="cd02205">
    <property type="entry name" value="CBS_pair_SF"/>
    <property type="match status" value="1"/>
</dbReference>
<name>A0A494X369_9FIRM</name>
<evidence type="ECO:0000259" key="9">
    <source>
        <dbReference type="PROSITE" id="PS50045"/>
    </source>
</evidence>
<dbReference type="PROSITE" id="PS50112">
    <property type="entry name" value="PAS"/>
    <property type="match status" value="2"/>
</dbReference>
<evidence type="ECO:0000256" key="2">
    <source>
        <dbReference type="ARBA" id="ARBA00022797"/>
    </source>
</evidence>
<dbReference type="InterPro" id="IPR030828">
    <property type="entry name" value="HTH_TyrR"/>
</dbReference>
<evidence type="ECO:0000256" key="5">
    <source>
        <dbReference type="ARBA" id="ARBA00023125"/>
    </source>
</evidence>
<dbReference type="NCBIfam" id="TIGR00229">
    <property type="entry name" value="sensory_box"/>
    <property type="match status" value="2"/>
</dbReference>
<dbReference type="Pfam" id="PF25601">
    <property type="entry name" value="AAA_lid_14"/>
    <property type="match status" value="1"/>
</dbReference>
<dbReference type="SMART" id="SM00091">
    <property type="entry name" value="PAS"/>
    <property type="match status" value="2"/>
</dbReference>
<dbReference type="InterPro" id="IPR003593">
    <property type="entry name" value="AAA+_ATPase"/>
</dbReference>
<keyword evidence="3" id="KW-0067">ATP-binding</keyword>
<evidence type="ECO:0000256" key="3">
    <source>
        <dbReference type="ARBA" id="ARBA00022840"/>
    </source>
</evidence>
<dbReference type="InterPro" id="IPR035965">
    <property type="entry name" value="PAS-like_dom_sf"/>
</dbReference>
<dbReference type="SUPFAM" id="SSF54631">
    <property type="entry name" value="CBS-domain pair"/>
    <property type="match status" value="1"/>
</dbReference>
<dbReference type="SUPFAM" id="SSF46689">
    <property type="entry name" value="Homeodomain-like"/>
    <property type="match status" value="1"/>
</dbReference>
<dbReference type="PROSITE" id="PS00676">
    <property type="entry name" value="SIGMA54_INTERACT_2"/>
    <property type="match status" value="1"/>
</dbReference>
<evidence type="ECO:0000256" key="1">
    <source>
        <dbReference type="ARBA" id="ARBA00022741"/>
    </source>
</evidence>
<dbReference type="InterPro" id="IPR058031">
    <property type="entry name" value="AAA_lid_NorR"/>
</dbReference>
<dbReference type="Gene3D" id="3.40.50.300">
    <property type="entry name" value="P-loop containing nucleotide triphosphate hydrolases"/>
    <property type="match status" value="1"/>
</dbReference>
<dbReference type="GO" id="GO:0006355">
    <property type="term" value="P:regulation of DNA-templated transcription"/>
    <property type="evidence" value="ECO:0007669"/>
    <property type="project" value="InterPro"/>
</dbReference>
<sequence length="700" mass="78017">MLVKQVMLENPQTLYPWQTLADACEVYRRQGVNCAPVLDSDGRVVGILTVFQVLQALQRGASFDTSVGQVMERDIMTIDEDMHFNEVSNLPIDRLVILNRQGRLAGVLTRIDLINKVHNALEATEYKLAVILQSVHNGIIAVDARGDVCHFNAAAEKLTGIPAVKVLGRPAGPLLKQLGLGQVNPGVDAFLGRFKVGDRVLIIRQSPIQKDEEQVQGFVLVLQDISELEDISSQLDSVRNLNKELVGVIQSCYDGIVVIDRQGNIERVNASYGRITGMDSPEEIQGKNVTELASGQHKHLLQIYNEIMSGKSLVNMAVHTEDGEELIFSGSAVVGEGGQVGRIVVNLRDITELNRFKEEAARASAELKELRARRLADGEIIAESPLMRRAVEQALRVATVDSTVLITGPSGVGKERLAKLIHRHSSRADKPFIEINCGAIPESLLESELFGYEKGAFTGAQREGKLGLLEIANGGTVFLDEIGDMPLNLQVKLLRVLQEQIIYRVGGRRPIKLDIRIIAATNKDLKRLIAEKKFREDLYYRLNVVPISIPPLKERREDILPLVTHFLNRFNARHGTKKRLGMETCRLLEGYSWPGNVRELINLVERLVIMCEEEVIEPHHLPGEFMEALGREGWRPQISEIVPLQEAREATEKELIRMALEKYHSLRRAGQVLGISHSTLLRKARQYGLAVQNCTDAVQN</sequence>
<dbReference type="GO" id="GO:0003677">
    <property type="term" value="F:DNA binding"/>
    <property type="evidence" value="ECO:0007669"/>
    <property type="project" value="UniProtKB-KW"/>
</dbReference>
<dbReference type="InterPro" id="IPR027417">
    <property type="entry name" value="P-loop_NTPase"/>
</dbReference>
<dbReference type="SUPFAM" id="SSF52540">
    <property type="entry name" value="P-loop containing nucleoside triphosphate hydrolases"/>
    <property type="match status" value="1"/>
</dbReference>
<accession>A0A494X369</accession>
<dbReference type="Pfam" id="PF00989">
    <property type="entry name" value="PAS"/>
    <property type="match status" value="1"/>
</dbReference>
<organism evidence="12 13">
    <name type="scientific">Desulfofundulus salinus</name>
    <dbReference type="NCBI Taxonomy" id="2419843"/>
    <lineage>
        <taxon>Bacteria</taxon>
        <taxon>Bacillati</taxon>
        <taxon>Bacillota</taxon>
        <taxon>Clostridia</taxon>
        <taxon>Eubacteriales</taxon>
        <taxon>Peptococcaceae</taxon>
        <taxon>Desulfofundulus</taxon>
    </lineage>
</organism>
<evidence type="ECO:0000256" key="7">
    <source>
        <dbReference type="ARBA" id="ARBA00029500"/>
    </source>
</evidence>
<dbReference type="PROSITE" id="PS00688">
    <property type="entry name" value="SIGMA54_INTERACT_3"/>
    <property type="match status" value="1"/>
</dbReference>
<dbReference type="Pfam" id="PF13426">
    <property type="entry name" value="PAS_9"/>
    <property type="match status" value="1"/>
</dbReference>
<dbReference type="PANTHER" id="PTHR32071">
    <property type="entry name" value="TRANSCRIPTIONAL REGULATORY PROTEIN"/>
    <property type="match status" value="1"/>
</dbReference>
<evidence type="ECO:0000256" key="4">
    <source>
        <dbReference type="ARBA" id="ARBA00023015"/>
    </source>
</evidence>
<feature type="domain" description="Sigma-54 factor interaction" evidence="9">
    <location>
        <begin position="380"/>
        <end position="609"/>
    </location>
</feature>
<feature type="domain" description="PAS" evidence="10">
    <location>
        <begin position="241"/>
        <end position="292"/>
    </location>
</feature>